<comment type="caution">
    <text evidence="3">The sequence shown here is derived from an EMBL/GenBank/DDBJ whole genome shotgun (WGS) entry which is preliminary data.</text>
</comment>
<evidence type="ECO:0000256" key="1">
    <source>
        <dbReference type="SAM" id="Coils"/>
    </source>
</evidence>
<keyword evidence="4" id="KW-1185">Reference proteome</keyword>
<keyword evidence="1" id="KW-0175">Coiled coil</keyword>
<keyword evidence="2" id="KW-1133">Transmembrane helix</keyword>
<organism evidence="3 4">
    <name type="scientific">Starmerella bacillaris</name>
    <name type="common">Yeast</name>
    <name type="synonym">Candida zemplinina</name>
    <dbReference type="NCBI Taxonomy" id="1247836"/>
    <lineage>
        <taxon>Eukaryota</taxon>
        <taxon>Fungi</taxon>
        <taxon>Dikarya</taxon>
        <taxon>Ascomycota</taxon>
        <taxon>Saccharomycotina</taxon>
        <taxon>Dipodascomycetes</taxon>
        <taxon>Dipodascales</taxon>
        <taxon>Trichomonascaceae</taxon>
        <taxon>Starmerella</taxon>
    </lineage>
</organism>
<dbReference type="AlphaFoldDB" id="A0AAV5RFB0"/>
<keyword evidence="2" id="KW-0812">Transmembrane</keyword>
<evidence type="ECO:0000256" key="2">
    <source>
        <dbReference type="SAM" id="Phobius"/>
    </source>
</evidence>
<name>A0AAV5RFB0_STABA</name>
<keyword evidence="2" id="KW-0472">Membrane</keyword>
<dbReference type="EMBL" id="BTGC01000003">
    <property type="protein sequence ID" value="GMM50118.1"/>
    <property type="molecule type" value="Genomic_DNA"/>
</dbReference>
<reference evidence="3 4" key="1">
    <citation type="journal article" date="2023" name="Elife">
        <title>Identification of key yeast species and microbe-microbe interactions impacting larval growth of Drosophila in the wild.</title>
        <authorList>
            <person name="Mure A."/>
            <person name="Sugiura Y."/>
            <person name="Maeda R."/>
            <person name="Honda K."/>
            <person name="Sakurai N."/>
            <person name="Takahashi Y."/>
            <person name="Watada M."/>
            <person name="Katoh T."/>
            <person name="Gotoh A."/>
            <person name="Gotoh Y."/>
            <person name="Taniguchi I."/>
            <person name="Nakamura K."/>
            <person name="Hayashi T."/>
            <person name="Katayama T."/>
            <person name="Uemura T."/>
            <person name="Hattori Y."/>
        </authorList>
    </citation>
    <scope>NUCLEOTIDE SEQUENCE [LARGE SCALE GENOMIC DNA]</scope>
    <source>
        <strain evidence="3 4">SB-73</strain>
    </source>
</reference>
<sequence>MFQKIFTGVNPQKLAAFRNLFTGFAVGVAAATASTSYFLLKEYDKRQMQLIQEYKQSQNLLDELRKTIDRPELSDK</sequence>
<evidence type="ECO:0000313" key="4">
    <source>
        <dbReference type="Proteomes" id="UP001362899"/>
    </source>
</evidence>
<protein>
    <submittedName>
        <fullName evidence="3">Uncharacterized protein</fullName>
    </submittedName>
</protein>
<evidence type="ECO:0000313" key="3">
    <source>
        <dbReference type="EMBL" id="GMM50118.1"/>
    </source>
</evidence>
<dbReference type="Proteomes" id="UP001362899">
    <property type="component" value="Unassembled WGS sequence"/>
</dbReference>
<gene>
    <name evidence="3" type="ORF">DASB73_010760</name>
</gene>
<accession>A0AAV5RFB0</accession>
<feature type="coiled-coil region" evidence="1">
    <location>
        <begin position="40"/>
        <end position="67"/>
    </location>
</feature>
<proteinExistence type="predicted"/>
<feature type="transmembrane region" description="Helical" evidence="2">
    <location>
        <begin position="20"/>
        <end position="40"/>
    </location>
</feature>